<organism evidence="4 5">
    <name type="scientific">Enterococcus quebecensis</name>
    <dbReference type="NCBI Taxonomy" id="903983"/>
    <lineage>
        <taxon>Bacteria</taxon>
        <taxon>Bacillati</taxon>
        <taxon>Bacillota</taxon>
        <taxon>Bacilli</taxon>
        <taxon>Lactobacillales</taxon>
        <taxon>Enterococcaceae</taxon>
        <taxon>Enterococcus</taxon>
    </lineage>
</organism>
<dbReference type="STRING" id="903983.BCR23_08365"/>
<dbReference type="InterPro" id="IPR036779">
    <property type="entry name" value="LysM_dom_sf"/>
</dbReference>
<dbReference type="OrthoDB" id="2194898at2"/>
<dbReference type="PROSITE" id="PS51782">
    <property type="entry name" value="LYSM"/>
    <property type="match status" value="1"/>
</dbReference>
<sequence>MKEEYSRRNQQRPATTSKSSIVIVILLLLINTLALSGLLFLYVQASSKQKTQLDGIEKTVSLLEQRTNGQTSASETTEHNVPVKESSTQVSKTVETGVTKESSNQSDQTIPSSEVTEQQTEHSTEPVTPPAATSYTVQAGDTLSVIAEKNKIPLQELMTKNNLTDSTVYIGQVLSLQ</sequence>
<keyword evidence="2" id="KW-1133">Transmembrane helix</keyword>
<keyword evidence="2" id="KW-0812">Transmembrane</keyword>
<dbReference type="InterPro" id="IPR018392">
    <property type="entry name" value="LysM"/>
</dbReference>
<gene>
    <name evidence="4" type="ORF">BCR23_08365</name>
</gene>
<name>A0A1E5GRY1_9ENTE</name>
<dbReference type="SMART" id="SM00257">
    <property type="entry name" value="LysM"/>
    <property type="match status" value="1"/>
</dbReference>
<dbReference type="AlphaFoldDB" id="A0A1E5GRY1"/>
<evidence type="ECO:0000256" key="2">
    <source>
        <dbReference type="SAM" id="Phobius"/>
    </source>
</evidence>
<feature type="region of interest" description="Disordered" evidence="1">
    <location>
        <begin position="66"/>
        <end position="133"/>
    </location>
</feature>
<feature type="transmembrane region" description="Helical" evidence="2">
    <location>
        <begin position="21"/>
        <end position="43"/>
    </location>
</feature>
<keyword evidence="5" id="KW-1185">Reference proteome</keyword>
<proteinExistence type="predicted"/>
<dbReference type="Gene3D" id="3.10.350.10">
    <property type="entry name" value="LysM domain"/>
    <property type="match status" value="1"/>
</dbReference>
<dbReference type="SUPFAM" id="SSF54106">
    <property type="entry name" value="LysM domain"/>
    <property type="match status" value="1"/>
</dbReference>
<evidence type="ECO:0000259" key="3">
    <source>
        <dbReference type="PROSITE" id="PS51782"/>
    </source>
</evidence>
<feature type="compositionally biased region" description="Polar residues" evidence="1">
    <location>
        <begin position="85"/>
        <end position="118"/>
    </location>
</feature>
<keyword evidence="2" id="KW-0472">Membrane</keyword>
<comment type="caution">
    <text evidence="4">The sequence shown here is derived from an EMBL/GenBank/DDBJ whole genome shotgun (WGS) entry which is preliminary data.</text>
</comment>
<dbReference type="RefSeq" id="WP_069635355.1">
    <property type="nucleotide sequence ID" value="NZ_JXKZ01000010.1"/>
</dbReference>
<dbReference type="Pfam" id="PF01476">
    <property type="entry name" value="LysM"/>
    <property type="match status" value="1"/>
</dbReference>
<evidence type="ECO:0000256" key="1">
    <source>
        <dbReference type="SAM" id="MobiDB-lite"/>
    </source>
</evidence>
<dbReference type="CDD" id="cd00118">
    <property type="entry name" value="LysM"/>
    <property type="match status" value="1"/>
</dbReference>
<evidence type="ECO:0000313" key="5">
    <source>
        <dbReference type="Proteomes" id="UP000094764"/>
    </source>
</evidence>
<dbReference type="EMBL" id="MIKB01000015">
    <property type="protein sequence ID" value="OEG15471.1"/>
    <property type="molecule type" value="Genomic_DNA"/>
</dbReference>
<protein>
    <recommendedName>
        <fullName evidence="3">LysM domain-containing protein</fullName>
    </recommendedName>
</protein>
<dbReference type="Proteomes" id="UP000094764">
    <property type="component" value="Unassembled WGS sequence"/>
</dbReference>
<accession>A0A1E5GRY1</accession>
<feature type="compositionally biased region" description="Polar residues" evidence="1">
    <location>
        <begin position="66"/>
        <end position="75"/>
    </location>
</feature>
<reference evidence="5" key="1">
    <citation type="submission" date="2016-09" db="EMBL/GenBank/DDBJ databases">
        <authorList>
            <person name="Gulvik C.A."/>
        </authorList>
    </citation>
    <scope>NUCLEOTIDE SEQUENCE [LARGE SCALE GENOMIC DNA]</scope>
    <source>
        <strain evidence="5">LMG 26306</strain>
    </source>
</reference>
<evidence type="ECO:0000313" key="4">
    <source>
        <dbReference type="EMBL" id="OEG15471.1"/>
    </source>
</evidence>
<feature type="domain" description="LysM" evidence="3">
    <location>
        <begin position="133"/>
        <end position="176"/>
    </location>
</feature>